<dbReference type="KEGG" id="mlr:MELLADRAFT_87317"/>
<dbReference type="AlphaFoldDB" id="F4RMT8"/>
<dbReference type="GO" id="GO:0046872">
    <property type="term" value="F:metal ion binding"/>
    <property type="evidence" value="ECO:0007669"/>
    <property type="project" value="UniProtKB-UniRule"/>
</dbReference>
<dbReference type="Gene3D" id="2.170.190.11">
    <property type="entry name" value="Molybdopterin biosynthesis moea protein, domain 3"/>
    <property type="match status" value="1"/>
</dbReference>
<dbReference type="Pfam" id="PF03454">
    <property type="entry name" value="MoeA_C"/>
    <property type="match status" value="1"/>
</dbReference>
<dbReference type="OrthoDB" id="4349954at2759"/>
<keyword evidence="5" id="KW-0460">Magnesium</keyword>
<dbReference type="PANTHER" id="PTHR10192:SF5">
    <property type="entry name" value="GEPHYRIN"/>
    <property type="match status" value="1"/>
</dbReference>
<dbReference type="InterPro" id="IPR001453">
    <property type="entry name" value="MoaB/Mog_dom"/>
</dbReference>
<evidence type="ECO:0000256" key="5">
    <source>
        <dbReference type="RuleBase" id="RU365090"/>
    </source>
</evidence>
<dbReference type="Pfam" id="PF00994">
    <property type="entry name" value="MoCF_biosynth"/>
    <property type="match status" value="2"/>
</dbReference>
<feature type="domain" description="MoaB/Mog" evidence="7">
    <location>
        <begin position="412"/>
        <end position="568"/>
    </location>
</feature>
<dbReference type="VEuPathDB" id="FungiDB:MELLADRAFT_87317"/>
<comment type="catalytic activity">
    <reaction evidence="5">
        <text>adenylyl-molybdopterin + molybdate = Mo-molybdopterin + AMP + H(+)</text>
        <dbReference type="Rhea" id="RHEA:35047"/>
        <dbReference type="ChEBI" id="CHEBI:15378"/>
        <dbReference type="ChEBI" id="CHEBI:36264"/>
        <dbReference type="ChEBI" id="CHEBI:62727"/>
        <dbReference type="ChEBI" id="CHEBI:71302"/>
        <dbReference type="ChEBI" id="CHEBI:456215"/>
    </reaction>
</comment>
<protein>
    <recommendedName>
        <fullName evidence="7">MoaB/Mog domain-containing protein</fullName>
    </recommendedName>
</protein>
<dbReference type="GeneID" id="18934467"/>
<dbReference type="eggNOG" id="KOG2371">
    <property type="taxonomic scope" value="Eukaryota"/>
</dbReference>
<dbReference type="GO" id="GO:0061598">
    <property type="term" value="F:molybdopterin adenylyltransferase activity"/>
    <property type="evidence" value="ECO:0007669"/>
    <property type="project" value="UniProtKB-UniRule"/>
</dbReference>
<dbReference type="RefSeq" id="XP_007410406.1">
    <property type="nucleotide sequence ID" value="XM_007410344.1"/>
</dbReference>
<dbReference type="GO" id="GO:0006777">
    <property type="term" value="P:Mo-molybdopterin cofactor biosynthetic process"/>
    <property type="evidence" value="ECO:0007669"/>
    <property type="project" value="UniProtKB-UniRule"/>
</dbReference>
<keyword evidence="4 5" id="KW-0501">Molybdenum cofactor biosynthesis</keyword>
<feature type="compositionally biased region" description="Low complexity" evidence="6">
    <location>
        <begin position="174"/>
        <end position="184"/>
    </location>
</feature>
<comment type="similarity">
    <text evidence="2">In the N-terminal section; belongs to the MoaB/Mog family.</text>
</comment>
<accession>F4RMT8</accession>
<dbReference type="EMBL" id="GL883109">
    <property type="protein sequence ID" value="EGG06168.1"/>
    <property type="molecule type" value="Genomic_DNA"/>
</dbReference>
<dbReference type="Gene3D" id="3.90.105.10">
    <property type="entry name" value="Molybdopterin biosynthesis moea protein, domain 2"/>
    <property type="match status" value="1"/>
</dbReference>
<dbReference type="Gene3D" id="3.40.980.10">
    <property type="entry name" value="MoaB/Mog-like domain"/>
    <property type="match status" value="2"/>
</dbReference>
<comment type="catalytic activity">
    <reaction evidence="5">
        <text>molybdopterin + ATP + H(+) = adenylyl-molybdopterin + diphosphate</text>
        <dbReference type="Rhea" id="RHEA:31331"/>
        <dbReference type="ChEBI" id="CHEBI:15378"/>
        <dbReference type="ChEBI" id="CHEBI:30616"/>
        <dbReference type="ChEBI" id="CHEBI:33019"/>
        <dbReference type="ChEBI" id="CHEBI:58698"/>
        <dbReference type="ChEBI" id="CHEBI:62727"/>
    </reaction>
</comment>
<dbReference type="InterPro" id="IPR036688">
    <property type="entry name" value="MoeA_C_domain_IV_sf"/>
</dbReference>
<dbReference type="InterPro" id="IPR036135">
    <property type="entry name" value="MoeA_linker/N_sf"/>
</dbReference>
<comment type="similarity">
    <text evidence="3">In the C-terminal section; belongs to the MoeA family.</text>
</comment>
<dbReference type="GO" id="GO:0061599">
    <property type="term" value="F:molybdopterin molybdotransferase activity"/>
    <property type="evidence" value="ECO:0007669"/>
    <property type="project" value="UniProtKB-UniRule"/>
</dbReference>
<dbReference type="InterPro" id="IPR038987">
    <property type="entry name" value="MoeA-like"/>
</dbReference>
<dbReference type="InterPro" id="IPR008284">
    <property type="entry name" value="MoCF_biosynth_CS"/>
</dbReference>
<evidence type="ECO:0000256" key="4">
    <source>
        <dbReference type="ARBA" id="ARBA00023150"/>
    </source>
</evidence>
<feature type="region of interest" description="Disordered" evidence="6">
    <location>
        <begin position="166"/>
        <end position="220"/>
    </location>
</feature>
<dbReference type="InParanoid" id="F4RMT8"/>
<dbReference type="InterPro" id="IPR005110">
    <property type="entry name" value="MoeA_linker/N"/>
</dbReference>
<dbReference type="GO" id="GO:0005524">
    <property type="term" value="F:ATP binding"/>
    <property type="evidence" value="ECO:0007669"/>
    <property type="project" value="UniProtKB-UniRule"/>
</dbReference>
<organism evidence="9">
    <name type="scientific">Melampsora larici-populina (strain 98AG31 / pathotype 3-4-7)</name>
    <name type="common">Poplar leaf rust fungus</name>
    <dbReference type="NCBI Taxonomy" id="747676"/>
    <lineage>
        <taxon>Eukaryota</taxon>
        <taxon>Fungi</taxon>
        <taxon>Dikarya</taxon>
        <taxon>Basidiomycota</taxon>
        <taxon>Pucciniomycotina</taxon>
        <taxon>Pucciniomycetes</taxon>
        <taxon>Pucciniales</taxon>
        <taxon>Melampsoraceae</taxon>
        <taxon>Melampsora</taxon>
    </lineage>
</organism>
<reference evidence="9" key="1">
    <citation type="journal article" date="2011" name="Proc. Natl. Acad. Sci. U.S.A.">
        <title>Obligate biotrophy features unraveled by the genomic analysis of rust fungi.</title>
        <authorList>
            <person name="Duplessis S."/>
            <person name="Cuomo C.A."/>
            <person name="Lin Y.-C."/>
            <person name="Aerts A."/>
            <person name="Tisserant E."/>
            <person name="Veneault-Fourrey C."/>
            <person name="Joly D.L."/>
            <person name="Hacquard S."/>
            <person name="Amselem J."/>
            <person name="Cantarel B.L."/>
            <person name="Chiu R."/>
            <person name="Coutinho P.M."/>
            <person name="Feau N."/>
            <person name="Field M."/>
            <person name="Frey P."/>
            <person name="Gelhaye E."/>
            <person name="Goldberg J."/>
            <person name="Grabherr M.G."/>
            <person name="Kodira C.D."/>
            <person name="Kohler A."/>
            <person name="Kuees U."/>
            <person name="Lindquist E.A."/>
            <person name="Lucas S.M."/>
            <person name="Mago R."/>
            <person name="Mauceli E."/>
            <person name="Morin E."/>
            <person name="Murat C."/>
            <person name="Pangilinan J.L."/>
            <person name="Park R."/>
            <person name="Pearson M."/>
            <person name="Quesneville H."/>
            <person name="Rouhier N."/>
            <person name="Sakthikumar S."/>
            <person name="Salamov A.A."/>
            <person name="Schmutz J."/>
            <person name="Selles B."/>
            <person name="Shapiro H."/>
            <person name="Tanguay P."/>
            <person name="Tuskan G.A."/>
            <person name="Henrissat B."/>
            <person name="Van de Peer Y."/>
            <person name="Rouze P."/>
            <person name="Ellis J.G."/>
            <person name="Dodds P.N."/>
            <person name="Schein J.E."/>
            <person name="Zhong S."/>
            <person name="Hamelin R.C."/>
            <person name="Grigoriev I.V."/>
            <person name="Szabo L.J."/>
            <person name="Martin F."/>
        </authorList>
    </citation>
    <scope>NUCLEOTIDE SEQUENCE [LARGE SCALE GENOMIC DNA]</scope>
    <source>
        <strain evidence="9">98AG31 / pathotype 3-4-7</strain>
    </source>
</reference>
<feature type="domain" description="MoaB/Mog" evidence="7">
    <location>
        <begin position="5"/>
        <end position="155"/>
    </location>
</feature>
<dbReference type="UniPathway" id="UPA00344"/>
<evidence type="ECO:0000259" key="7">
    <source>
        <dbReference type="SMART" id="SM00852"/>
    </source>
</evidence>
<dbReference type="STRING" id="747676.F4RMT8"/>
<dbReference type="HOGENOM" id="CLU_010186_2_2_1"/>
<feature type="compositionally biased region" description="Low complexity" evidence="6">
    <location>
        <begin position="194"/>
        <end position="209"/>
    </location>
</feature>
<evidence type="ECO:0000256" key="1">
    <source>
        <dbReference type="ARBA" id="ARBA00005046"/>
    </source>
</evidence>
<dbReference type="Proteomes" id="UP000001072">
    <property type="component" value="Unassembled WGS sequence"/>
</dbReference>
<keyword evidence="5" id="KW-0808">Transferase</keyword>
<evidence type="ECO:0000256" key="6">
    <source>
        <dbReference type="SAM" id="MobiDB-lite"/>
    </source>
</evidence>
<keyword evidence="5" id="KW-0479">Metal-binding</keyword>
<name>F4RMT8_MELLP</name>
<keyword evidence="5" id="KW-0500">Molybdenum</keyword>
<sequence>MYKVGFITISDSISSSTSSNPNQSVHQIIQSSFLSNQPKIYHLINHLIIPDHPIQIKHSILQLINTHHSDLIITSGGTGLHPSDQTNQTIEPLLDRKLDGLIHHLLSTSLSQTPFAALSNPIAGIRSSTLIVSLPGSPVALITHLNALEIILPHALELIKGNKSKLAHQEIHRQQQQQTQPTTHQHTHHHHHQITSNPNPQNEQNTNPHPSNPSPKHPRIRKSQWPIISLAEAYSLIFQHTSVLPIQRLHPTDPKLINRVLMKDIYAPYDLPAHPSSNVDGYAIHSSFASKGIYHVVSIQEFHELGTVPKGSVYKINTGGGLPDGTDSVIMIEDTEVVTPGSETTTLAEEEEIRSLIDVSKGQHVREIGSDVRSGDLVLEKGTMMSETGGEIATLVSNGIQEVCVGSQSTVAILSTGDELIEPNQVVEEEWITKGKVMDSNRPSLITSLKSQHDTNLIDLGIVGCDRTKLLETFRSVLNRPESISLNMIICTGSTSMGDTDHLKDVLVEDLKAKIWFGRIAIKPGKPTVLATVLSPIDQHEVLVFGLPGNPASAFVTFHLLVKASLRKMEGYRESDWKGSWVPVELEHDFQLDDQREEFCRVRIRFDPTENKLLASSNGFQRSSSSISLAGVNGFLRLPIGSSDRKNVRKGEGLNALLIGKICME</sequence>
<keyword evidence="9" id="KW-1185">Reference proteome</keyword>
<dbReference type="InterPro" id="IPR005111">
    <property type="entry name" value="MoeA_C_domain_IV"/>
</dbReference>
<dbReference type="SUPFAM" id="SSF63882">
    <property type="entry name" value="MoeA N-terminal region -like"/>
    <property type="match status" value="1"/>
</dbReference>
<dbReference type="Gene3D" id="2.40.340.10">
    <property type="entry name" value="MoeA, C-terminal, domain IV"/>
    <property type="match status" value="1"/>
</dbReference>
<dbReference type="SMART" id="SM00852">
    <property type="entry name" value="MoCF_biosynth"/>
    <property type="match status" value="2"/>
</dbReference>
<dbReference type="PROSITE" id="PS01079">
    <property type="entry name" value="MOCF_BIOSYNTHESIS_2"/>
    <property type="match status" value="1"/>
</dbReference>
<gene>
    <name evidence="8" type="ORF">MELLADRAFT_87317</name>
</gene>
<evidence type="ECO:0000313" key="8">
    <source>
        <dbReference type="EMBL" id="EGG06168.1"/>
    </source>
</evidence>
<comment type="similarity">
    <text evidence="5">Belongs to the MoeA family.</text>
</comment>
<comment type="cofactor">
    <cofactor evidence="5">
        <name>Mg(2+)</name>
        <dbReference type="ChEBI" id="CHEBI:18420"/>
    </cofactor>
</comment>
<dbReference type="SUPFAM" id="SSF53218">
    <property type="entry name" value="Molybdenum cofactor biosynthesis proteins"/>
    <property type="match status" value="2"/>
</dbReference>
<evidence type="ECO:0000313" key="9">
    <source>
        <dbReference type="Proteomes" id="UP000001072"/>
    </source>
</evidence>
<dbReference type="Pfam" id="PF03453">
    <property type="entry name" value="MoeA_N"/>
    <property type="match status" value="1"/>
</dbReference>
<comment type="function">
    <text evidence="5">Catalyzes two steps in the biosynthesis of the molybdenum cofactor. In the first step, molybdopterin is adenylated. Subsequently, molybdate is inserted into adenylated molybdopterin and AMP is released.</text>
</comment>
<comment type="pathway">
    <text evidence="1 5">Cofactor biosynthesis; molybdopterin biosynthesis.</text>
</comment>
<evidence type="ECO:0000256" key="3">
    <source>
        <dbReference type="ARBA" id="ARBA00008339"/>
    </source>
</evidence>
<dbReference type="GO" id="GO:0005829">
    <property type="term" value="C:cytosol"/>
    <property type="evidence" value="ECO:0007669"/>
    <property type="project" value="TreeGrafter"/>
</dbReference>
<dbReference type="InterPro" id="IPR036425">
    <property type="entry name" value="MoaB/Mog-like_dom_sf"/>
</dbReference>
<evidence type="ECO:0000256" key="2">
    <source>
        <dbReference type="ARBA" id="ARBA00007589"/>
    </source>
</evidence>
<dbReference type="PANTHER" id="PTHR10192">
    <property type="entry name" value="MOLYBDOPTERIN BIOSYNTHESIS PROTEIN"/>
    <property type="match status" value="1"/>
</dbReference>
<dbReference type="CDD" id="cd00887">
    <property type="entry name" value="MoeA"/>
    <property type="match status" value="1"/>
</dbReference>
<proteinExistence type="inferred from homology"/>
<dbReference type="SUPFAM" id="SSF63867">
    <property type="entry name" value="MoeA C-terminal domain-like"/>
    <property type="match status" value="1"/>
</dbReference>